<feature type="transmembrane region" description="Helical" evidence="7">
    <location>
        <begin position="492"/>
        <end position="518"/>
    </location>
</feature>
<evidence type="ECO:0000313" key="11">
    <source>
        <dbReference type="Proteomes" id="UP001430953"/>
    </source>
</evidence>
<dbReference type="InterPro" id="IPR017978">
    <property type="entry name" value="GPCR_3_C"/>
</dbReference>
<dbReference type="PROSITE" id="PS50259">
    <property type="entry name" value="G_PROTEIN_RECEP_F3_4"/>
    <property type="match status" value="1"/>
</dbReference>
<evidence type="ECO:0000256" key="8">
    <source>
        <dbReference type="SAM" id="SignalP"/>
    </source>
</evidence>
<feature type="transmembrane region" description="Helical" evidence="7">
    <location>
        <begin position="460"/>
        <end position="480"/>
    </location>
</feature>
<gene>
    <name evidence="10" type="ORF">PUN28_011491</name>
</gene>
<feature type="transmembrane region" description="Helical" evidence="7">
    <location>
        <begin position="630"/>
        <end position="654"/>
    </location>
</feature>
<feature type="compositionally biased region" description="Acidic residues" evidence="6">
    <location>
        <begin position="828"/>
        <end position="843"/>
    </location>
</feature>
<feature type="transmembrane region" description="Helical" evidence="7">
    <location>
        <begin position="566"/>
        <end position="590"/>
    </location>
</feature>
<evidence type="ECO:0000256" key="7">
    <source>
        <dbReference type="SAM" id="Phobius"/>
    </source>
</evidence>
<feature type="compositionally biased region" description="Basic and acidic residues" evidence="6">
    <location>
        <begin position="844"/>
        <end position="853"/>
    </location>
</feature>
<keyword evidence="11" id="KW-1185">Reference proteome</keyword>
<reference evidence="10 11" key="1">
    <citation type="submission" date="2023-03" db="EMBL/GenBank/DDBJ databases">
        <title>High recombination rates correlate with genetic variation in Cardiocondyla obscurior ants.</title>
        <authorList>
            <person name="Errbii M."/>
        </authorList>
    </citation>
    <scope>NUCLEOTIDE SEQUENCE [LARGE SCALE GENOMIC DNA]</scope>
    <source>
        <strain evidence="10">Alpha-2009</strain>
        <tissue evidence="10">Whole body</tissue>
    </source>
</reference>
<dbReference type="Proteomes" id="UP001430953">
    <property type="component" value="Unassembled WGS sequence"/>
</dbReference>
<feature type="signal peptide" evidence="8">
    <location>
        <begin position="1"/>
        <end position="24"/>
    </location>
</feature>
<keyword evidence="8" id="KW-0732">Signal</keyword>
<keyword evidence="5" id="KW-0325">Glycoprotein</keyword>
<feature type="transmembrane region" description="Helical" evidence="7">
    <location>
        <begin position="530"/>
        <end position="554"/>
    </location>
</feature>
<sequence length="859" mass="96517">MANNKLIKLSIVLLCLSASEQMLCSENMTLLETTGDVILTVLVDANYGQYCNVSSSKGLQQISTILHVVRTMNKHDYLPGVKLGLRIFDTCHDGITVFRQVLRALVEQSYAPDYEMGVLLPSRYGRMMDHLRDHGSFAIGVYEARDLATPAIDVLAHYISTRYEVVDLVHANAEPVLSRFLNSTKDAGVCVKKIDKHVSDANFTETIAVVVGIGEKDDVLRWLKNAESKAFKETWLLLPLDESDIDDLMPPGSYVVKSEVPRFDAEFSDEFFNNSDDSASRSPYFLDIGKAVIGLAEVFRDVRERSCDIESDGTDVATRISKTRREIRDSDVYETLRVQPQSTSVRYVVALKTPHGLVNVALYEISMPELRILPKETIPEKPRLCLDHLVKNCENCTNFQDHPNDVAKVDVVDGDFLKGNIYVTVFLTAVVCGALACCAMVTFIAHCLVNGKILDGNPALTIGLVLADLFTLLAAIPFCMGDDYFGADNLNAWKILLTTLAFGLTLSIMLSRALFLVLSRDGVFIVHINGYLQSLMAFFMFAVQVAMSTMYFSLNPTSSAITARSLTFIALLGYDIFLLIGLLVACYFIFRTQRNYYEGNCFLAAAVGLSIIWAMWIMCFALMQPKSRDAIVLFSIIATAYLIIFSVLVPRIYFMVVHTPSRKNPDRKFDFVNPSTSSIVNTIVKQSCSPHNYVYPARDSQTLQVPAANPNYYGSSSPNAKYQRDISPNRYEISMFNNYERHADIREIDGDYVTPRLCIENTKSLATNEVIYAQPKVYKSQRVVLGEKSSAQVIRNKDNSSPSPRLHVEMYPMRYTSPNNLSRKRVFDEEEEDEANEDMEEEENGKIREDDCSSRVTRF</sequence>
<evidence type="ECO:0000256" key="3">
    <source>
        <dbReference type="ARBA" id="ARBA00022989"/>
    </source>
</evidence>
<name>A0AAW2FGR4_9HYME</name>
<dbReference type="SUPFAM" id="SSF53822">
    <property type="entry name" value="Periplasmic binding protein-like I"/>
    <property type="match status" value="1"/>
</dbReference>
<keyword evidence="4 7" id="KW-0472">Membrane</keyword>
<evidence type="ECO:0000256" key="6">
    <source>
        <dbReference type="SAM" id="MobiDB-lite"/>
    </source>
</evidence>
<dbReference type="GO" id="GO:0004930">
    <property type="term" value="F:G protein-coupled receptor activity"/>
    <property type="evidence" value="ECO:0007669"/>
    <property type="project" value="InterPro"/>
</dbReference>
<feature type="transmembrane region" description="Helical" evidence="7">
    <location>
        <begin position="602"/>
        <end position="624"/>
    </location>
</feature>
<comment type="subcellular location">
    <subcellularLocation>
        <location evidence="1">Membrane</location>
        <topology evidence="1">Multi-pass membrane protein</topology>
    </subcellularLocation>
</comment>
<evidence type="ECO:0000256" key="4">
    <source>
        <dbReference type="ARBA" id="ARBA00023136"/>
    </source>
</evidence>
<feature type="domain" description="G-protein coupled receptors family 3 profile" evidence="9">
    <location>
        <begin position="568"/>
        <end position="658"/>
    </location>
</feature>
<comment type="caution">
    <text evidence="10">The sequence shown here is derived from an EMBL/GenBank/DDBJ whole genome shotgun (WGS) entry which is preliminary data.</text>
</comment>
<dbReference type="PANTHER" id="PTHR24060">
    <property type="entry name" value="METABOTROPIC GLUTAMATE RECEPTOR"/>
    <property type="match status" value="1"/>
</dbReference>
<proteinExistence type="predicted"/>
<dbReference type="AlphaFoldDB" id="A0AAW2FGR4"/>
<evidence type="ECO:0000256" key="5">
    <source>
        <dbReference type="ARBA" id="ARBA00023180"/>
    </source>
</evidence>
<evidence type="ECO:0000259" key="9">
    <source>
        <dbReference type="PROSITE" id="PS50259"/>
    </source>
</evidence>
<dbReference type="InterPro" id="IPR050726">
    <property type="entry name" value="mGluR"/>
</dbReference>
<dbReference type="Pfam" id="PF00003">
    <property type="entry name" value="7tm_3"/>
    <property type="match status" value="1"/>
</dbReference>
<feature type="chain" id="PRO_5043755237" description="G-protein coupled receptors family 3 profile domain-containing protein" evidence="8">
    <location>
        <begin position="25"/>
        <end position="859"/>
    </location>
</feature>
<evidence type="ECO:0000313" key="10">
    <source>
        <dbReference type="EMBL" id="KAL0114214.1"/>
    </source>
</evidence>
<dbReference type="GO" id="GO:0016020">
    <property type="term" value="C:membrane"/>
    <property type="evidence" value="ECO:0007669"/>
    <property type="project" value="UniProtKB-SubCell"/>
</dbReference>
<feature type="region of interest" description="Disordered" evidence="6">
    <location>
        <begin position="819"/>
        <end position="859"/>
    </location>
</feature>
<keyword evidence="2 7" id="KW-0812">Transmembrane</keyword>
<accession>A0AAW2FGR4</accession>
<dbReference type="Gene3D" id="3.40.50.2300">
    <property type="match status" value="1"/>
</dbReference>
<feature type="transmembrane region" description="Helical" evidence="7">
    <location>
        <begin position="421"/>
        <end position="448"/>
    </location>
</feature>
<evidence type="ECO:0000256" key="1">
    <source>
        <dbReference type="ARBA" id="ARBA00004141"/>
    </source>
</evidence>
<keyword evidence="3 7" id="KW-1133">Transmembrane helix</keyword>
<protein>
    <recommendedName>
        <fullName evidence="9">G-protein coupled receptors family 3 profile domain-containing protein</fullName>
    </recommendedName>
</protein>
<evidence type="ECO:0000256" key="2">
    <source>
        <dbReference type="ARBA" id="ARBA00022692"/>
    </source>
</evidence>
<organism evidence="10 11">
    <name type="scientific">Cardiocondyla obscurior</name>
    <dbReference type="NCBI Taxonomy" id="286306"/>
    <lineage>
        <taxon>Eukaryota</taxon>
        <taxon>Metazoa</taxon>
        <taxon>Ecdysozoa</taxon>
        <taxon>Arthropoda</taxon>
        <taxon>Hexapoda</taxon>
        <taxon>Insecta</taxon>
        <taxon>Pterygota</taxon>
        <taxon>Neoptera</taxon>
        <taxon>Endopterygota</taxon>
        <taxon>Hymenoptera</taxon>
        <taxon>Apocrita</taxon>
        <taxon>Aculeata</taxon>
        <taxon>Formicoidea</taxon>
        <taxon>Formicidae</taxon>
        <taxon>Myrmicinae</taxon>
        <taxon>Cardiocondyla</taxon>
    </lineage>
</organism>
<dbReference type="InterPro" id="IPR028082">
    <property type="entry name" value="Peripla_BP_I"/>
</dbReference>
<dbReference type="EMBL" id="JADYXP020000011">
    <property type="protein sequence ID" value="KAL0114214.1"/>
    <property type="molecule type" value="Genomic_DNA"/>
</dbReference>